<proteinExistence type="predicted"/>
<protein>
    <submittedName>
        <fullName evidence="2">Uncharacterized protein</fullName>
    </submittedName>
</protein>
<organism evidence="2 3">
    <name type="scientific">Methylorubrum extorquens</name>
    <name type="common">Methylobacterium dichloromethanicum</name>
    <name type="synonym">Methylobacterium extorquens</name>
    <dbReference type="NCBI Taxonomy" id="408"/>
    <lineage>
        <taxon>Bacteria</taxon>
        <taxon>Pseudomonadati</taxon>
        <taxon>Pseudomonadota</taxon>
        <taxon>Alphaproteobacteria</taxon>
        <taxon>Hyphomicrobiales</taxon>
        <taxon>Methylobacteriaceae</taxon>
        <taxon>Methylorubrum</taxon>
    </lineage>
</organism>
<dbReference type="Proteomes" id="UP000233769">
    <property type="component" value="Chromosome tk0001"/>
</dbReference>
<dbReference type="AlphaFoldDB" id="A0A2N9AZI9"/>
<evidence type="ECO:0000313" key="3">
    <source>
        <dbReference type="Proteomes" id="UP000233769"/>
    </source>
</evidence>
<accession>A0A2N9AZI9</accession>
<reference evidence="3" key="1">
    <citation type="submission" date="2017-10" db="EMBL/GenBank/DDBJ databases">
        <authorList>
            <person name="Regsiter A."/>
            <person name="William W."/>
        </authorList>
    </citation>
    <scope>NUCLEOTIDE SEQUENCE [LARGE SCALE GENOMIC DNA]</scope>
</reference>
<evidence type="ECO:0000256" key="1">
    <source>
        <dbReference type="SAM" id="MobiDB-lite"/>
    </source>
</evidence>
<sequence>MKCSSSGAAPLRPPGTDPLAVCPGADRQQTGRQEFVSGNRKMIKIYQGLTSNVTLG</sequence>
<feature type="region of interest" description="Disordered" evidence="1">
    <location>
        <begin position="1"/>
        <end position="25"/>
    </location>
</feature>
<gene>
    <name evidence="2" type="ORF">TK0001_6167</name>
</gene>
<dbReference type="EMBL" id="LT962688">
    <property type="protein sequence ID" value="SOR32726.1"/>
    <property type="molecule type" value="Genomic_DNA"/>
</dbReference>
<name>A0A2N9AZI9_METEX</name>
<evidence type="ECO:0000313" key="2">
    <source>
        <dbReference type="EMBL" id="SOR32726.1"/>
    </source>
</evidence>